<evidence type="ECO:0000256" key="6">
    <source>
        <dbReference type="ARBA" id="ARBA00022884"/>
    </source>
</evidence>
<dbReference type="InterPro" id="IPR011530">
    <property type="entry name" value="rRNA_adenine_dimethylase"/>
</dbReference>
<organism evidence="9 10">
    <name type="scientific">Holospora undulata HU1</name>
    <dbReference type="NCBI Taxonomy" id="1321371"/>
    <lineage>
        <taxon>Bacteria</taxon>
        <taxon>Pseudomonadati</taxon>
        <taxon>Pseudomonadota</taxon>
        <taxon>Alphaproteobacteria</taxon>
        <taxon>Holosporales</taxon>
        <taxon>Holosporaceae</taxon>
        <taxon>Holospora</taxon>
    </lineage>
</organism>
<comment type="similarity">
    <text evidence="7">Belongs to the class I-like SAM-binding methyltransferase superfamily. rRNA adenine N(6)-methyltransferase family.</text>
</comment>
<sequence length="273" mass="31691">MTVKIKALKRWGQHFLKNSEMLVTITKRIEEIQSRSKLNAITEIGPGLGALTDYLHPLFSQYCVMEKDQRFSQTLERYIPALHILWGDTLKQEWYECPKGILVGNLPYNISLPIMLRWLRYSEHFPEAVFMVQKEVGARVMAVPFTKAYGRLSVMMQSVAQSQLVLELGPECFVPSPKVWSYVIHLRRNTRKVDFDILEFVLKHCFSQRRKILKNSLINFTKIFPEQLVKDGLTSVGASMQDRPEALTTDQYIKFSEYIKKSGSFFESQAKEN</sequence>
<keyword evidence="2" id="KW-0698">rRNA processing</keyword>
<dbReference type="InterPro" id="IPR029063">
    <property type="entry name" value="SAM-dependent_MTases_sf"/>
</dbReference>
<dbReference type="SUPFAM" id="SSF53335">
    <property type="entry name" value="S-adenosyl-L-methionine-dependent methyltransferases"/>
    <property type="match status" value="1"/>
</dbReference>
<dbReference type="AlphaFoldDB" id="A0A061JHZ1"/>
<feature type="binding site" evidence="7">
    <location>
        <position position="105"/>
    </location>
    <ligand>
        <name>S-adenosyl-L-methionine</name>
        <dbReference type="ChEBI" id="CHEBI:59789"/>
    </ligand>
</feature>
<dbReference type="EMBL" id="ARPM03000113">
    <property type="protein sequence ID" value="ETZ05132.1"/>
    <property type="molecule type" value="Genomic_DNA"/>
</dbReference>
<evidence type="ECO:0000313" key="10">
    <source>
        <dbReference type="Proteomes" id="UP000026922"/>
    </source>
</evidence>
<evidence type="ECO:0000256" key="7">
    <source>
        <dbReference type="PROSITE-ProRule" id="PRU01026"/>
    </source>
</evidence>
<dbReference type="PROSITE" id="PS51689">
    <property type="entry name" value="SAM_RNA_A_N6_MT"/>
    <property type="match status" value="1"/>
</dbReference>
<evidence type="ECO:0000256" key="3">
    <source>
        <dbReference type="ARBA" id="ARBA00022603"/>
    </source>
</evidence>
<keyword evidence="10" id="KW-1185">Reference proteome</keyword>
<dbReference type="Gene3D" id="1.10.8.100">
    <property type="entry name" value="Ribosomal RNA adenine dimethylase-like, domain 2"/>
    <property type="match status" value="1"/>
</dbReference>
<dbReference type="InterPro" id="IPR001737">
    <property type="entry name" value="KsgA/Erm"/>
</dbReference>
<feature type="binding site" evidence="7">
    <location>
        <position position="14"/>
    </location>
    <ligand>
        <name>S-adenosyl-L-methionine</name>
        <dbReference type="ChEBI" id="CHEBI:59789"/>
    </ligand>
</feature>
<dbReference type="InterPro" id="IPR020596">
    <property type="entry name" value="rRNA_Ade_Mease_Trfase_CS"/>
</dbReference>
<keyword evidence="1" id="KW-0963">Cytoplasm</keyword>
<keyword evidence="4 7" id="KW-0808">Transferase</keyword>
<keyword evidence="6 7" id="KW-0694">RNA-binding</keyword>
<dbReference type="RefSeq" id="WP_006289978.1">
    <property type="nucleotide sequence ID" value="NZ_ARPM03000113.1"/>
</dbReference>
<evidence type="ECO:0000256" key="5">
    <source>
        <dbReference type="ARBA" id="ARBA00022691"/>
    </source>
</evidence>
<dbReference type="NCBIfam" id="TIGR00755">
    <property type="entry name" value="ksgA"/>
    <property type="match status" value="1"/>
</dbReference>
<dbReference type="InterPro" id="IPR023165">
    <property type="entry name" value="rRNA_Ade_diMease-like_C"/>
</dbReference>
<feature type="binding site" evidence="7">
    <location>
        <position position="66"/>
    </location>
    <ligand>
        <name>S-adenosyl-L-methionine</name>
        <dbReference type="ChEBI" id="CHEBI:59789"/>
    </ligand>
</feature>
<feature type="binding site" evidence="7">
    <location>
        <position position="45"/>
    </location>
    <ligand>
        <name>S-adenosyl-L-methionine</name>
        <dbReference type="ChEBI" id="CHEBI:59789"/>
    </ligand>
</feature>
<gene>
    <name evidence="9" type="ORF">K737_300447</name>
</gene>
<evidence type="ECO:0000256" key="2">
    <source>
        <dbReference type="ARBA" id="ARBA00022552"/>
    </source>
</evidence>
<accession>A0A061JHZ1</accession>
<keyword evidence="5 7" id="KW-0949">S-adenosyl-L-methionine</keyword>
<evidence type="ECO:0000313" key="9">
    <source>
        <dbReference type="EMBL" id="ETZ05132.1"/>
    </source>
</evidence>
<dbReference type="PROSITE" id="PS01131">
    <property type="entry name" value="RRNA_A_DIMETH"/>
    <property type="match status" value="1"/>
</dbReference>
<dbReference type="GO" id="GO:0005829">
    <property type="term" value="C:cytosol"/>
    <property type="evidence" value="ECO:0007669"/>
    <property type="project" value="TreeGrafter"/>
</dbReference>
<dbReference type="GO" id="GO:0003723">
    <property type="term" value="F:RNA binding"/>
    <property type="evidence" value="ECO:0007669"/>
    <property type="project" value="UniProtKB-UniRule"/>
</dbReference>
<protein>
    <submittedName>
        <fullName evidence="9">Ribosomal RNA small subunit methyltransferase A</fullName>
    </submittedName>
</protein>
<keyword evidence="3 7" id="KW-0489">Methyltransferase</keyword>
<feature type="binding site" evidence="7">
    <location>
        <position position="88"/>
    </location>
    <ligand>
        <name>S-adenosyl-L-methionine</name>
        <dbReference type="ChEBI" id="CHEBI:59789"/>
    </ligand>
</feature>
<evidence type="ECO:0000259" key="8">
    <source>
        <dbReference type="SMART" id="SM00650"/>
    </source>
</evidence>
<dbReference type="Proteomes" id="UP000026922">
    <property type="component" value="Unassembled WGS sequence"/>
</dbReference>
<evidence type="ECO:0000256" key="1">
    <source>
        <dbReference type="ARBA" id="ARBA00022490"/>
    </source>
</evidence>
<feature type="binding site" evidence="7">
    <location>
        <position position="16"/>
    </location>
    <ligand>
        <name>S-adenosyl-L-methionine</name>
        <dbReference type="ChEBI" id="CHEBI:59789"/>
    </ligand>
</feature>
<dbReference type="PANTHER" id="PTHR11727:SF7">
    <property type="entry name" value="DIMETHYLADENOSINE TRANSFERASE-RELATED"/>
    <property type="match status" value="1"/>
</dbReference>
<dbReference type="Gene3D" id="3.40.50.150">
    <property type="entry name" value="Vaccinia Virus protein VP39"/>
    <property type="match status" value="1"/>
</dbReference>
<dbReference type="InterPro" id="IPR020598">
    <property type="entry name" value="rRNA_Ade_methylase_Trfase_N"/>
</dbReference>
<comment type="caution">
    <text evidence="9">The sequence shown here is derived from an EMBL/GenBank/DDBJ whole genome shotgun (WGS) entry which is preliminary data.</text>
</comment>
<dbReference type="SMART" id="SM00650">
    <property type="entry name" value="rADc"/>
    <property type="match status" value="1"/>
</dbReference>
<dbReference type="Pfam" id="PF00398">
    <property type="entry name" value="RrnaAD"/>
    <property type="match status" value="1"/>
</dbReference>
<name>A0A061JHZ1_9PROT</name>
<reference evidence="9 10" key="1">
    <citation type="journal article" date="2013" name="Genome Announc.">
        <title>Draft Genome Sequence of Holospora undulata Strain HU1, a Micronucleus-Specific Symbiont of the Ciliate Paramecium caudatum.</title>
        <authorList>
            <person name="Dohra H."/>
            <person name="Suzuki H."/>
            <person name="Suzuki T."/>
            <person name="Tanaka K."/>
            <person name="Fujishima M."/>
        </authorList>
    </citation>
    <scope>NUCLEOTIDE SEQUENCE [LARGE SCALE GENOMIC DNA]</scope>
    <source>
        <strain evidence="9 10">HU1</strain>
    </source>
</reference>
<dbReference type="PANTHER" id="PTHR11727">
    <property type="entry name" value="DIMETHYLADENOSINE TRANSFERASE"/>
    <property type="match status" value="1"/>
</dbReference>
<dbReference type="GO" id="GO:0000179">
    <property type="term" value="F:rRNA (adenine-N6,N6-)-dimethyltransferase activity"/>
    <property type="evidence" value="ECO:0007669"/>
    <property type="project" value="UniProtKB-UniRule"/>
</dbReference>
<feature type="domain" description="Ribosomal RNA adenine methylase transferase N-terminal" evidence="8">
    <location>
        <begin position="25"/>
        <end position="190"/>
    </location>
</feature>
<evidence type="ECO:0000256" key="4">
    <source>
        <dbReference type="ARBA" id="ARBA00022679"/>
    </source>
</evidence>
<proteinExistence type="inferred from homology"/>